<dbReference type="AlphaFoldDB" id="A0A1E1LP57"/>
<keyword evidence="3" id="KW-1185">Reference proteome</keyword>
<evidence type="ECO:0000313" key="3">
    <source>
        <dbReference type="Proteomes" id="UP000178129"/>
    </source>
</evidence>
<organism evidence="2 3">
    <name type="scientific">Rhynchosporium graminicola</name>
    <dbReference type="NCBI Taxonomy" id="2792576"/>
    <lineage>
        <taxon>Eukaryota</taxon>
        <taxon>Fungi</taxon>
        <taxon>Dikarya</taxon>
        <taxon>Ascomycota</taxon>
        <taxon>Pezizomycotina</taxon>
        <taxon>Leotiomycetes</taxon>
        <taxon>Helotiales</taxon>
        <taxon>Ploettnerulaceae</taxon>
        <taxon>Rhynchosporium</taxon>
    </lineage>
</organism>
<dbReference type="Proteomes" id="UP000178129">
    <property type="component" value="Unassembled WGS sequence"/>
</dbReference>
<feature type="compositionally biased region" description="Polar residues" evidence="1">
    <location>
        <begin position="75"/>
        <end position="85"/>
    </location>
</feature>
<protein>
    <submittedName>
        <fullName evidence="2">Uncharacterized protein</fullName>
    </submittedName>
</protein>
<proteinExistence type="predicted"/>
<feature type="region of interest" description="Disordered" evidence="1">
    <location>
        <begin position="60"/>
        <end position="86"/>
    </location>
</feature>
<evidence type="ECO:0000256" key="1">
    <source>
        <dbReference type="SAM" id="MobiDB-lite"/>
    </source>
</evidence>
<gene>
    <name evidence="2" type="ORF">RCO7_10482</name>
</gene>
<name>A0A1E1LP57_9HELO</name>
<accession>A0A1E1LP57</accession>
<evidence type="ECO:0000313" key="2">
    <source>
        <dbReference type="EMBL" id="CZT12264.1"/>
    </source>
</evidence>
<comment type="caution">
    <text evidence="2">The sequence shown here is derived from an EMBL/GenBank/DDBJ whole genome shotgun (WGS) entry which is preliminary data.</text>
</comment>
<dbReference type="EMBL" id="FJUW01000070">
    <property type="protein sequence ID" value="CZT12264.1"/>
    <property type="molecule type" value="Genomic_DNA"/>
</dbReference>
<dbReference type="InParanoid" id="A0A1E1LP57"/>
<sequence length="118" mass="12899">MLSITRNVCQRLPGCFIAASNFSRIAFKAPAIAQARTITLVALHDTLHPTEKPDIVMLQTSKKTQDTGKAPNVKPKSTGTTSTISDIRKKTADAEFENKVKKAQRTLSPEDLANAYDL</sequence>
<reference evidence="3" key="1">
    <citation type="submission" date="2016-03" db="EMBL/GenBank/DDBJ databases">
        <authorList>
            <person name="Ploux O."/>
        </authorList>
    </citation>
    <scope>NUCLEOTIDE SEQUENCE [LARGE SCALE GENOMIC DNA]</scope>
    <source>
        <strain evidence="3">UK7</strain>
    </source>
</reference>